<proteinExistence type="predicted"/>
<evidence type="ECO:0000313" key="2">
    <source>
        <dbReference type="EMBL" id="TCK17985.1"/>
    </source>
</evidence>
<dbReference type="AlphaFoldDB" id="A0A4R1HCK5"/>
<keyword evidence="3" id="KW-1185">Reference proteome</keyword>
<comment type="caution">
    <text evidence="2">The sequence shown here is derived from an EMBL/GenBank/DDBJ whole genome shotgun (WGS) entry which is preliminary data.</text>
</comment>
<sequence length="72" mass="7393">MSQSDVQIKVGGICCGNSIVRAQKVIKAFDEVKAVRIDLANNLAHIEGSPDPEAIVAALIGAGFPASCEPAS</sequence>
<dbReference type="GO" id="GO:0046872">
    <property type="term" value="F:metal ion binding"/>
    <property type="evidence" value="ECO:0007669"/>
    <property type="project" value="InterPro"/>
</dbReference>
<dbReference type="CDD" id="cd00371">
    <property type="entry name" value="HMA"/>
    <property type="match status" value="1"/>
</dbReference>
<name>A0A4R1HCK5_9GAMM</name>
<dbReference type="Proteomes" id="UP000295707">
    <property type="component" value="Unassembled WGS sequence"/>
</dbReference>
<dbReference type="InterPro" id="IPR006121">
    <property type="entry name" value="HMA_dom"/>
</dbReference>
<dbReference type="RefSeq" id="WP_132971819.1">
    <property type="nucleotide sequence ID" value="NZ_SMFX01000001.1"/>
</dbReference>
<gene>
    <name evidence="2" type="ORF">DFR30_1244</name>
</gene>
<accession>A0A4R1HCK5</accession>
<protein>
    <submittedName>
        <fullName evidence="2">Heavy-metal-associated domain-containing protein</fullName>
    </submittedName>
</protein>
<dbReference type="Pfam" id="PF00403">
    <property type="entry name" value="HMA"/>
    <property type="match status" value="1"/>
</dbReference>
<dbReference type="InterPro" id="IPR036163">
    <property type="entry name" value="HMA_dom_sf"/>
</dbReference>
<evidence type="ECO:0000313" key="3">
    <source>
        <dbReference type="Proteomes" id="UP000295707"/>
    </source>
</evidence>
<reference evidence="2 3" key="1">
    <citation type="submission" date="2019-03" db="EMBL/GenBank/DDBJ databases">
        <title>Genomic Encyclopedia of Type Strains, Phase IV (KMG-IV): sequencing the most valuable type-strain genomes for metagenomic binning, comparative biology and taxonomic classification.</title>
        <authorList>
            <person name="Goeker M."/>
        </authorList>
    </citation>
    <scope>NUCLEOTIDE SEQUENCE [LARGE SCALE GENOMIC DNA]</scope>
    <source>
        <strain evidence="2 3">DSM 19610</strain>
    </source>
</reference>
<dbReference type="Gene3D" id="3.30.70.100">
    <property type="match status" value="1"/>
</dbReference>
<dbReference type="PROSITE" id="PS50846">
    <property type="entry name" value="HMA_2"/>
    <property type="match status" value="1"/>
</dbReference>
<evidence type="ECO:0000259" key="1">
    <source>
        <dbReference type="PROSITE" id="PS50846"/>
    </source>
</evidence>
<organism evidence="2 3">
    <name type="scientific">Thiogranum longum</name>
    <dbReference type="NCBI Taxonomy" id="1537524"/>
    <lineage>
        <taxon>Bacteria</taxon>
        <taxon>Pseudomonadati</taxon>
        <taxon>Pseudomonadota</taxon>
        <taxon>Gammaproteobacteria</taxon>
        <taxon>Chromatiales</taxon>
        <taxon>Ectothiorhodospiraceae</taxon>
        <taxon>Thiogranum</taxon>
    </lineage>
</organism>
<feature type="domain" description="HMA" evidence="1">
    <location>
        <begin position="4"/>
        <end position="67"/>
    </location>
</feature>
<dbReference type="SUPFAM" id="SSF55008">
    <property type="entry name" value="HMA, heavy metal-associated domain"/>
    <property type="match status" value="1"/>
</dbReference>
<dbReference type="EMBL" id="SMFX01000001">
    <property type="protein sequence ID" value="TCK17985.1"/>
    <property type="molecule type" value="Genomic_DNA"/>
</dbReference>